<evidence type="ECO:0000256" key="1">
    <source>
        <dbReference type="SAM" id="Phobius"/>
    </source>
</evidence>
<keyword evidence="1" id="KW-0812">Transmembrane</keyword>
<protein>
    <submittedName>
        <fullName evidence="2">mRNA interferase MqsR</fullName>
    </submittedName>
</protein>
<keyword evidence="1" id="KW-1133">Transmembrane helix</keyword>
<name>A0A225STC8_9BURK</name>
<organism evidence="2 3">
    <name type="scientific">Herbaspirillum aquaticum</name>
    <dbReference type="NCBI Taxonomy" id="568783"/>
    <lineage>
        <taxon>Bacteria</taxon>
        <taxon>Pseudomonadati</taxon>
        <taxon>Pseudomonadota</taxon>
        <taxon>Betaproteobacteria</taxon>
        <taxon>Burkholderiales</taxon>
        <taxon>Oxalobacteraceae</taxon>
        <taxon>Herbaspirillum</taxon>
    </lineage>
</organism>
<dbReference type="Proteomes" id="UP000214747">
    <property type="component" value="Unassembled WGS sequence"/>
</dbReference>
<sequence length="98" mass="11091">MEKHTPHCKLEVVHSLVRQGRVRKTASALLGAAAMGIDEMGMVAIVASLGKRDFYKSMTTHDDHRIWQDVYRPSTRHGVLYLKLTVVDDVLIVSFKEK</sequence>
<accession>A0A225STC8</accession>
<dbReference type="CDD" id="cd12869">
    <property type="entry name" value="MqsR"/>
    <property type="match status" value="1"/>
</dbReference>
<dbReference type="GO" id="GO:0044010">
    <property type="term" value="P:single-species biofilm formation"/>
    <property type="evidence" value="ECO:0007669"/>
    <property type="project" value="InterPro"/>
</dbReference>
<comment type="caution">
    <text evidence="2">The sequence shown here is derived from an EMBL/GenBank/DDBJ whole genome shotgun (WGS) entry which is preliminary data.</text>
</comment>
<dbReference type="AlphaFoldDB" id="A0A225STC8"/>
<dbReference type="Gene3D" id="3.30.2310.40">
    <property type="match status" value="1"/>
</dbReference>
<proteinExistence type="predicted"/>
<dbReference type="GO" id="GO:0017148">
    <property type="term" value="P:negative regulation of translation"/>
    <property type="evidence" value="ECO:0007669"/>
    <property type="project" value="InterPro"/>
</dbReference>
<dbReference type="InterPro" id="IPR038493">
    <property type="entry name" value="MqsR_sf"/>
</dbReference>
<evidence type="ECO:0000313" key="2">
    <source>
        <dbReference type="EMBL" id="OWY34376.1"/>
    </source>
</evidence>
<dbReference type="GO" id="GO:0009372">
    <property type="term" value="P:quorum sensing"/>
    <property type="evidence" value="ECO:0007669"/>
    <property type="project" value="InterPro"/>
</dbReference>
<dbReference type="EMBL" id="NJGV01000010">
    <property type="protein sequence ID" value="OWY34376.1"/>
    <property type="molecule type" value="Genomic_DNA"/>
</dbReference>
<dbReference type="Pfam" id="PF15723">
    <property type="entry name" value="MqsR_toxin"/>
    <property type="match status" value="1"/>
</dbReference>
<dbReference type="RefSeq" id="WP_034331747.1">
    <property type="nucleotide sequence ID" value="NZ_JARJFG010000025.1"/>
</dbReference>
<keyword evidence="3" id="KW-1185">Reference proteome</keyword>
<reference evidence="2 3" key="1">
    <citation type="journal article" date="2010" name="Int. J. Syst. Evol. Microbiol.">
        <title>Reclassification of Herbaspirillum putei as a later heterotypic synonym of Herbaspirillum huttiense, with the description of H. huttiense subsp. huttiense subsp. nov. and H. huttiense subsp. putei subsp. nov., comb. nov., and description of Herbaspirillum aquaticum sp. nov.</title>
        <authorList>
            <person name="Dobritsa A.P."/>
            <person name="Reddy M.C."/>
            <person name="Samadpour M."/>
        </authorList>
    </citation>
    <scope>NUCLEOTIDE SEQUENCE [LARGE SCALE GENOMIC DNA]</scope>
    <source>
        <strain evidence="2 3">IEH 4430</strain>
    </source>
</reference>
<keyword evidence="1" id="KW-0472">Membrane</keyword>
<dbReference type="InterPro" id="IPR031451">
    <property type="entry name" value="MqsR_toxin"/>
</dbReference>
<evidence type="ECO:0000313" key="3">
    <source>
        <dbReference type="Proteomes" id="UP000214747"/>
    </source>
</evidence>
<gene>
    <name evidence="2" type="ORF">CEJ45_13060</name>
</gene>
<feature type="transmembrane region" description="Helical" evidence="1">
    <location>
        <begin position="28"/>
        <end position="49"/>
    </location>
</feature>